<protein>
    <submittedName>
        <fullName evidence="1">Predicted protein</fullName>
    </submittedName>
</protein>
<reference evidence="1" key="1">
    <citation type="journal article" date="2011" name="Plant Physiol.">
        <title>Comprehensive sequence analysis of 24,783 barley full-length cDNAs derived from 12 clone libraries.</title>
        <authorList>
            <person name="Matsumoto T."/>
            <person name="Tanaka T."/>
            <person name="Sakai H."/>
            <person name="Amano N."/>
            <person name="Kanamori H."/>
            <person name="Kurita K."/>
            <person name="Kikuta A."/>
            <person name="Kamiya K."/>
            <person name="Yamamoto M."/>
            <person name="Ikawa H."/>
            <person name="Fujii N."/>
            <person name="Hori K."/>
            <person name="Itoh T."/>
            <person name="Sato K."/>
        </authorList>
    </citation>
    <scope>NUCLEOTIDE SEQUENCE</scope>
    <source>
        <tissue evidence="1">Seed</tissue>
    </source>
</reference>
<evidence type="ECO:0000313" key="1">
    <source>
        <dbReference type="EMBL" id="BAK07179.1"/>
    </source>
</evidence>
<dbReference type="AlphaFoldDB" id="F2EIK7"/>
<accession>F2EIK7</accession>
<organism evidence="1">
    <name type="scientific">Hordeum vulgare subsp. vulgare</name>
    <name type="common">Domesticated barley</name>
    <dbReference type="NCBI Taxonomy" id="112509"/>
    <lineage>
        <taxon>Eukaryota</taxon>
        <taxon>Viridiplantae</taxon>
        <taxon>Streptophyta</taxon>
        <taxon>Embryophyta</taxon>
        <taxon>Tracheophyta</taxon>
        <taxon>Spermatophyta</taxon>
        <taxon>Magnoliopsida</taxon>
        <taxon>Liliopsida</taxon>
        <taxon>Poales</taxon>
        <taxon>Poaceae</taxon>
        <taxon>BOP clade</taxon>
        <taxon>Pooideae</taxon>
        <taxon>Triticodae</taxon>
        <taxon>Triticeae</taxon>
        <taxon>Hordeinae</taxon>
        <taxon>Hordeum</taxon>
    </lineage>
</organism>
<name>F2EIK7_HORVV</name>
<proteinExistence type="evidence at transcript level"/>
<sequence length="59" mass="7029">MLILWKLSMRSLMLSRCKCRTSPVFLLSERYCAQYPLLFVILFGTEKTKTRAVYPWQPL</sequence>
<dbReference type="EMBL" id="AK375984">
    <property type="protein sequence ID" value="BAK07179.1"/>
    <property type="molecule type" value="mRNA"/>
</dbReference>